<dbReference type="InterPro" id="IPR003607">
    <property type="entry name" value="HD/PDEase_dom"/>
</dbReference>
<dbReference type="OrthoDB" id="9778453at2"/>
<dbReference type="Pfam" id="PF01966">
    <property type="entry name" value="HD"/>
    <property type="match status" value="1"/>
</dbReference>
<sequence>MTRFQDRQEGERVVDFYMIRDREVKRASNGTDYLNLTLERKLEYIPARLWDATEQHKQALIRRAVVKVDGVVTVYRQQKQLNIQRIRLATDEDPVTVAELISKPGLSREELWHELRMIIEEIQDETLLKLVKTMLGKKEIRERFTTIPASKATHHPYYAGLLEHVVEVCQSILQLSLIYGTINRDVVIAAAILHDIGKVAALHDPFAPEYTDEGEMIGHVVLGVELINQTAQELGISMDEPILLAVKHCILSQREQDEGATSFVYGPKTKEAILLAALDQLNGRLNSFELMASHAEERWTYSPLFKRKMFTPDND</sequence>
<evidence type="ECO:0000256" key="1">
    <source>
        <dbReference type="ARBA" id="ARBA00022801"/>
    </source>
</evidence>
<keyword evidence="4" id="KW-1185">Reference proteome</keyword>
<dbReference type="SUPFAM" id="SSF109604">
    <property type="entry name" value="HD-domain/PDEase-like"/>
    <property type="match status" value="1"/>
</dbReference>
<dbReference type="PANTHER" id="PTHR37294">
    <property type="entry name" value="3'-5' EXORIBONUCLEASE YHAM"/>
    <property type="match status" value="1"/>
</dbReference>
<dbReference type="InterPro" id="IPR050798">
    <property type="entry name" value="YhaM_exoribonuc/phosphodiest"/>
</dbReference>
<dbReference type="GO" id="GO:0016787">
    <property type="term" value="F:hydrolase activity"/>
    <property type="evidence" value="ECO:0007669"/>
    <property type="project" value="UniProtKB-KW"/>
</dbReference>
<accession>Q9K816</accession>
<evidence type="ECO:0000313" key="4">
    <source>
        <dbReference type="Proteomes" id="UP000001258"/>
    </source>
</evidence>
<dbReference type="SMART" id="SM00471">
    <property type="entry name" value="HDc"/>
    <property type="match status" value="1"/>
</dbReference>
<proteinExistence type="predicted"/>
<organism evidence="3 4">
    <name type="scientific">Halalkalibacterium halodurans (strain ATCC BAA-125 / DSM 18197 / FERM 7344 / JCM 9153 / C-125)</name>
    <name type="common">Bacillus halodurans</name>
    <dbReference type="NCBI Taxonomy" id="272558"/>
    <lineage>
        <taxon>Bacteria</taxon>
        <taxon>Bacillati</taxon>
        <taxon>Bacillota</taxon>
        <taxon>Bacilli</taxon>
        <taxon>Bacillales</taxon>
        <taxon>Bacillaceae</taxon>
        <taxon>Halalkalibacterium (ex Joshi et al. 2022)</taxon>
    </lineage>
</organism>
<dbReference type="STRING" id="272558.gene:10729103"/>
<name>Q9K816_HALH5</name>
<dbReference type="Gene3D" id="1.10.3210.10">
    <property type="entry name" value="Hypothetical protein af1432"/>
    <property type="match status" value="1"/>
</dbReference>
<evidence type="ECO:0000313" key="3">
    <source>
        <dbReference type="EMBL" id="BAB06910.1"/>
    </source>
</evidence>
<dbReference type="CDD" id="cd04492">
    <property type="entry name" value="YhaM_OBF_like"/>
    <property type="match status" value="1"/>
</dbReference>
<dbReference type="GeneID" id="87598710"/>
<gene>
    <name evidence="3" type="ordered locus">BH3191</name>
</gene>
<reference evidence="3 4" key="1">
    <citation type="journal article" date="2000" name="Nucleic Acids Res.">
        <title>Complete genome sequence of the alkaliphilic bacterium Bacillus halodurans and genomic sequence comparison with Bacillus subtilis.</title>
        <authorList>
            <person name="Takami H."/>
            <person name="Nakasone K."/>
            <person name="Takaki Y."/>
            <person name="Maeno G."/>
            <person name="Sasaki R."/>
            <person name="Masui N."/>
            <person name="Fuji F."/>
            <person name="Hirama C."/>
            <person name="Nakamura Y."/>
            <person name="Ogasawara N."/>
            <person name="Kuhara S."/>
            <person name="Horikoshi K."/>
        </authorList>
    </citation>
    <scope>NUCLEOTIDE SEQUENCE [LARGE SCALE GENOMIC DNA]</scope>
    <source>
        <strain evidence="4">ATCC BAA-125 / DSM 18197 / FERM 7344 / JCM 9153 / C-125</strain>
    </source>
</reference>
<dbReference type="GO" id="GO:0031125">
    <property type="term" value="P:rRNA 3'-end processing"/>
    <property type="evidence" value="ECO:0007669"/>
    <property type="project" value="TreeGrafter"/>
</dbReference>
<dbReference type="CDD" id="cd00077">
    <property type="entry name" value="HDc"/>
    <property type="match status" value="1"/>
</dbReference>
<protein>
    <submittedName>
        <fullName evidence="3">CMP-binding protein</fullName>
    </submittedName>
</protein>
<dbReference type="KEGG" id="bha:BH3191"/>
<dbReference type="EMBL" id="BA000004">
    <property type="protein sequence ID" value="BAB06910.1"/>
    <property type="molecule type" value="Genomic_DNA"/>
</dbReference>
<evidence type="ECO:0000259" key="2">
    <source>
        <dbReference type="SMART" id="SM00471"/>
    </source>
</evidence>
<dbReference type="RefSeq" id="WP_010899334.1">
    <property type="nucleotide sequence ID" value="NC_002570.2"/>
</dbReference>
<dbReference type="NCBIfam" id="TIGR00277">
    <property type="entry name" value="HDIG"/>
    <property type="match status" value="1"/>
</dbReference>
<dbReference type="HOGENOM" id="CLU_056349_2_0_9"/>
<dbReference type="AlphaFoldDB" id="Q9K816"/>
<feature type="domain" description="HD/PDEase" evidence="2">
    <location>
        <begin position="157"/>
        <end position="293"/>
    </location>
</feature>
<dbReference type="PANTHER" id="PTHR37294:SF1">
    <property type="entry name" value="3'-5' EXORIBONUCLEASE YHAM"/>
    <property type="match status" value="1"/>
</dbReference>
<dbReference type="PIR" id="G84048">
    <property type="entry name" value="G84048"/>
</dbReference>
<keyword evidence="1" id="KW-0378">Hydrolase</keyword>
<dbReference type="Proteomes" id="UP000001258">
    <property type="component" value="Chromosome"/>
</dbReference>
<dbReference type="InterPro" id="IPR006674">
    <property type="entry name" value="HD_domain"/>
</dbReference>
<dbReference type="InterPro" id="IPR006675">
    <property type="entry name" value="HDIG_dom"/>
</dbReference>
<dbReference type="eggNOG" id="COG3481">
    <property type="taxonomic scope" value="Bacteria"/>
</dbReference>